<keyword evidence="2" id="KW-1185">Reference proteome</keyword>
<dbReference type="Proteomes" id="UP001152795">
    <property type="component" value="Unassembled WGS sequence"/>
</dbReference>
<reference evidence="1" key="1">
    <citation type="submission" date="2020-04" db="EMBL/GenBank/DDBJ databases">
        <authorList>
            <person name="Alioto T."/>
            <person name="Alioto T."/>
            <person name="Gomez Garrido J."/>
        </authorList>
    </citation>
    <scope>NUCLEOTIDE SEQUENCE</scope>
    <source>
        <strain evidence="1">A484AB</strain>
    </source>
</reference>
<gene>
    <name evidence="1" type="ORF">PACLA_8A075540</name>
</gene>
<comment type="caution">
    <text evidence="1">The sequence shown here is derived from an EMBL/GenBank/DDBJ whole genome shotgun (WGS) entry which is preliminary data.</text>
</comment>
<proteinExistence type="predicted"/>
<accession>A0A7D9LZ74</accession>
<dbReference type="AlphaFoldDB" id="A0A7D9LZ74"/>
<name>A0A7D9LZ74_PARCT</name>
<protein>
    <submittedName>
        <fullName evidence="1">Uncharacterized protein</fullName>
    </submittedName>
</protein>
<evidence type="ECO:0000313" key="2">
    <source>
        <dbReference type="Proteomes" id="UP001152795"/>
    </source>
</evidence>
<organism evidence="1 2">
    <name type="scientific">Paramuricea clavata</name>
    <name type="common">Red gorgonian</name>
    <name type="synonym">Violescent sea-whip</name>
    <dbReference type="NCBI Taxonomy" id="317549"/>
    <lineage>
        <taxon>Eukaryota</taxon>
        <taxon>Metazoa</taxon>
        <taxon>Cnidaria</taxon>
        <taxon>Anthozoa</taxon>
        <taxon>Octocorallia</taxon>
        <taxon>Malacalcyonacea</taxon>
        <taxon>Plexauridae</taxon>
        <taxon>Paramuricea</taxon>
    </lineage>
</organism>
<sequence>MSMPTNKAPGIIKDCLPVILGPLTDIINASLTSSEFPQSWKEAEVIPLIKE</sequence>
<feature type="non-terminal residue" evidence="1">
    <location>
        <position position="51"/>
    </location>
</feature>
<dbReference type="OrthoDB" id="416454at2759"/>
<evidence type="ECO:0000313" key="1">
    <source>
        <dbReference type="EMBL" id="CAB4041030.1"/>
    </source>
</evidence>
<dbReference type="EMBL" id="CACRXK020027660">
    <property type="protein sequence ID" value="CAB4041030.1"/>
    <property type="molecule type" value="Genomic_DNA"/>
</dbReference>